<feature type="transmembrane region" description="Helical" evidence="1">
    <location>
        <begin position="155"/>
        <end position="182"/>
    </location>
</feature>
<dbReference type="SUPFAM" id="SSF55781">
    <property type="entry name" value="GAF domain-like"/>
    <property type="match status" value="1"/>
</dbReference>
<dbReference type="SMART" id="SM00267">
    <property type="entry name" value="GGDEF"/>
    <property type="match status" value="1"/>
</dbReference>
<dbReference type="InterPro" id="IPR050469">
    <property type="entry name" value="Diguanylate_Cyclase"/>
</dbReference>
<feature type="transmembrane region" description="Helical" evidence="1">
    <location>
        <begin position="287"/>
        <end position="306"/>
    </location>
</feature>
<name>A0ABP7ACQ4_9ACTN</name>
<accession>A0ABP7ACQ4</accession>
<evidence type="ECO:0000313" key="3">
    <source>
        <dbReference type="EMBL" id="GAA3629503.1"/>
    </source>
</evidence>
<feature type="transmembrane region" description="Helical" evidence="1">
    <location>
        <begin position="80"/>
        <end position="100"/>
    </location>
</feature>
<protein>
    <recommendedName>
        <fullName evidence="2">GGDEF domain-containing protein</fullName>
    </recommendedName>
</protein>
<sequence length="651" mass="69808">MRQGLWRSALFALLFAAALGFGRLPAVGPGTSLSVACPAAGVAVVWFAVQRDAGTWWWDIVLLGVISSGLHLATESSIGLAGSLAVGDVVQLLLFTVMFRRWCPHAWGAGGEQALIGMRQLFRLTGAAVVASAGSALIVLRAIGAVTTIPTWQAALIWILSNSIAIVLIAAAGFRVGCLLSAAQRRRKGRKAEAPDLIEVPFHRPGGRGAAELVMLLISTSVIYELVFYGTSLPIAFLTQALTVWMALRFDTVIVVIHNLLTGTFAVFLTLAGHGPFATLPTTASRALVVLTFTGLVAVVGLALAMSRDERDVLLSRVQDQADLAQAHAQHMETLARASRALAGAEDAREAICRAAREISGADGAYLLEPQDGDMLVSTATGGMPLPPVRLHMSAEGSQAAVVLREGRMVFAANLESSTQATPRIRAEVNARSALWQPVFRAGKPVAVICLFFKKSISTYPPHVPPMLETLAAEAASAIERADFLDRLARAAERDSLTNVANRRRWDQALATEIARAQRTGKPLTVALLDLDHFKRYNDRHGHLAGDDLLREFARAAEECLREIDTLARWGGEEFAVALPSCTAHEALVVAERIRAVVPNGQTCTVGLAEWTAGLSAEETMRRADEVLYQGKQAGRDKTIIHPARTPVESC</sequence>
<dbReference type="InterPro" id="IPR043128">
    <property type="entry name" value="Rev_trsase/Diguanyl_cyclase"/>
</dbReference>
<gene>
    <name evidence="3" type="ORF">GCM10022223_53880</name>
</gene>
<dbReference type="InterPro" id="IPR029016">
    <property type="entry name" value="GAF-like_dom_sf"/>
</dbReference>
<organism evidence="3 4">
    <name type="scientific">Kineosporia mesophila</name>
    <dbReference type="NCBI Taxonomy" id="566012"/>
    <lineage>
        <taxon>Bacteria</taxon>
        <taxon>Bacillati</taxon>
        <taxon>Actinomycetota</taxon>
        <taxon>Actinomycetes</taxon>
        <taxon>Kineosporiales</taxon>
        <taxon>Kineosporiaceae</taxon>
        <taxon>Kineosporia</taxon>
    </lineage>
</organism>
<dbReference type="RefSeq" id="WP_231484383.1">
    <property type="nucleotide sequence ID" value="NZ_BAAAZO010000010.1"/>
</dbReference>
<feature type="transmembrane region" description="Helical" evidence="1">
    <location>
        <begin position="254"/>
        <end position="275"/>
    </location>
</feature>
<dbReference type="Proteomes" id="UP001501074">
    <property type="component" value="Unassembled WGS sequence"/>
</dbReference>
<dbReference type="PROSITE" id="PS50887">
    <property type="entry name" value="GGDEF"/>
    <property type="match status" value="1"/>
</dbReference>
<evidence type="ECO:0000259" key="2">
    <source>
        <dbReference type="PROSITE" id="PS50887"/>
    </source>
</evidence>
<evidence type="ECO:0000313" key="4">
    <source>
        <dbReference type="Proteomes" id="UP001501074"/>
    </source>
</evidence>
<dbReference type="InterPro" id="IPR029787">
    <property type="entry name" value="Nucleotide_cyclase"/>
</dbReference>
<keyword evidence="4" id="KW-1185">Reference proteome</keyword>
<keyword evidence="1" id="KW-0812">Transmembrane</keyword>
<feature type="domain" description="GGDEF" evidence="2">
    <location>
        <begin position="522"/>
        <end position="644"/>
    </location>
</feature>
<dbReference type="EMBL" id="BAAAZO010000010">
    <property type="protein sequence ID" value="GAA3629503.1"/>
    <property type="molecule type" value="Genomic_DNA"/>
</dbReference>
<keyword evidence="1" id="KW-0472">Membrane</keyword>
<feature type="transmembrane region" description="Helical" evidence="1">
    <location>
        <begin position="226"/>
        <end position="248"/>
    </location>
</feature>
<dbReference type="Gene3D" id="3.30.70.270">
    <property type="match status" value="1"/>
</dbReference>
<dbReference type="Pfam" id="PF13185">
    <property type="entry name" value="GAF_2"/>
    <property type="match status" value="1"/>
</dbReference>
<dbReference type="NCBIfam" id="TIGR00254">
    <property type="entry name" value="GGDEF"/>
    <property type="match status" value="1"/>
</dbReference>
<feature type="transmembrane region" description="Helical" evidence="1">
    <location>
        <begin position="32"/>
        <end position="49"/>
    </location>
</feature>
<dbReference type="Pfam" id="PF00990">
    <property type="entry name" value="GGDEF"/>
    <property type="match status" value="1"/>
</dbReference>
<feature type="transmembrane region" description="Helical" evidence="1">
    <location>
        <begin position="56"/>
        <end position="74"/>
    </location>
</feature>
<proteinExistence type="predicted"/>
<evidence type="ECO:0000256" key="1">
    <source>
        <dbReference type="SAM" id="Phobius"/>
    </source>
</evidence>
<dbReference type="Gene3D" id="3.30.450.40">
    <property type="match status" value="1"/>
</dbReference>
<feature type="transmembrane region" description="Helical" evidence="1">
    <location>
        <begin position="121"/>
        <end position="143"/>
    </location>
</feature>
<dbReference type="CDD" id="cd01949">
    <property type="entry name" value="GGDEF"/>
    <property type="match status" value="1"/>
</dbReference>
<dbReference type="SUPFAM" id="SSF55073">
    <property type="entry name" value="Nucleotide cyclase"/>
    <property type="match status" value="1"/>
</dbReference>
<dbReference type="InterPro" id="IPR000160">
    <property type="entry name" value="GGDEF_dom"/>
</dbReference>
<dbReference type="PANTHER" id="PTHR45138:SF9">
    <property type="entry name" value="DIGUANYLATE CYCLASE DGCM-RELATED"/>
    <property type="match status" value="1"/>
</dbReference>
<comment type="caution">
    <text evidence="3">The sequence shown here is derived from an EMBL/GenBank/DDBJ whole genome shotgun (WGS) entry which is preliminary data.</text>
</comment>
<dbReference type="PANTHER" id="PTHR45138">
    <property type="entry name" value="REGULATORY COMPONENTS OF SENSORY TRANSDUCTION SYSTEM"/>
    <property type="match status" value="1"/>
</dbReference>
<dbReference type="InterPro" id="IPR003018">
    <property type="entry name" value="GAF"/>
</dbReference>
<keyword evidence="1" id="KW-1133">Transmembrane helix</keyword>
<reference evidence="4" key="1">
    <citation type="journal article" date="2019" name="Int. J. Syst. Evol. Microbiol.">
        <title>The Global Catalogue of Microorganisms (GCM) 10K type strain sequencing project: providing services to taxonomists for standard genome sequencing and annotation.</title>
        <authorList>
            <consortium name="The Broad Institute Genomics Platform"/>
            <consortium name="The Broad Institute Genome Sequencing Center for Infectious Disease"/>
            <person name="Wu L."/>
            <person name="Ma J."/>
        </authorList>
    </citation>
    <scope>NUCLEOTIDE SEQUENCE [LARGE SCALE GENOMIC DNA]</scope>
    <source>
        <strain evidence="4">JCM 16902</strain>
    </source>
</reference>